<dbReference type="AlphaFoldDB" id="A0A829GB99"/>
<evidence type="ECO:0000259" key="5">
    <source>
        <dbReference type="Pfam" id="PF02903"/>
    </source>
</evidence>
<dbReference type="CDD" id="cd02857">
    <property type="entry name" value="E_set_CDase_PDE_N"/>
    <property type="match status" value="1"/>
</dbReference>
<reference evidence="6 7" key="1">
    <citation type="journal article" date="2013" name="PLoS ONE">
        <title>Lactobacillus paracasei comparative genomics: towards species pan-genome definition and exploitation of diversity.</title>
        <authorList>
            <person name="Smokvina T."/>
            <person name="Wels M."/>
            <person name="Polka J."/>
            <person name="Chervaux C."/>
            <person name="Brisse S."/>
            <person name="Boekhorst J."/>
            <person name="van Hylckama Vlieg J.E."/>
            <person name="Siezen R.J."/>
        </authorList>
    </citation>
    <scope>NUCLEOTIDE SEQUENCE [LARGE SCALE GENOMIC DNA]</scope>
    <source>
        <strain evidence="6 7">Lpp123</strain>
    </source>
</reference>
<evidence type="ECO:0000256" key="1">
    <source>
        <dbReference type="ARBA" id="ARBA00022801"/>
    </source>
</evidence>
<evidence type="ECO:0000313" key="6">
    <source>
        <dbReference type="EMBL" id="EPC52383.1"/>
    </source>
</evidence>
<proteinExistence type="predicted"/>
<dbReference type="GO" id="GO:0005975">
    <property type="term" value="P:carbohydrate metabolic process"/>
    <property type="evidence" value="ECO:0007669"/>
    <property type="project" value="InterPro"/>
</dbReference>
<dbReference type="PANTHER" id="PTHR10357">
    <property type="entry name" value="ALPHA-AMYLASE FAMILY MEMBER"/>
    <property type="match status" value="1"/>
</dbReference>
<accession>A0A829GB99</accession>
<dbReference type="InterPro" id="IPR017853">
    <property type="entry name" value="GH"/>
</dbReference>
<sequence length="182" mass="21064">VAKVVVLYGDPYWQELDQHQQYRLSYQRKPMSQLGTGQVADHWGVTLEAPYQRLQYLFEVTGQDGSKWLFGDRGLRKDTESARIDTGNYFRVPYFHEIDRVKTPDWVKETVWYQIFPERFANGDSTNDPVGTKPWRPSDHPGRDDYYGGDLQGVLDHLDDLQALGVNGLYFCPIFTASSNHK</sequence>
<dbReference type="GO" id="GO:0004553">
    <property type="term" value="F:hydrolase activity, hydrolyzing O-glycosyl compounds"/>
    <property type="evidence" value="ECO:0007669"/>
    <property type="project" value="InterPro"/>
</dbReference>
<evidence type="ECO:0000256" key="2">
    <source>
        <dbReference type="ARBA" id="ARBA00023295"/>
    </source>
</evidence>
<keyword evidence="2" id="KW-0326">Glycosidase</keyword>
<dbReference type="Pfam" id="PF02903">
    <property type="entry name" value="Alpha-amylase_N"/>
    <property type="match status" value="1"/>
</dbReference>
<evidence type="ECO:0000259" key="4">
    <source>
        <dbReference type="Pfam" id="PF00128"/>
    </source>
</evidence>
<organism evidence="6 7">
    <name type="scientific">Lacticaseibacillus paracasei subsp. paracasei Lpp123</name>
    <dbReference type="NCBI Taxonomy" id="1256201"/>
    <lineage>
        <taxon>Bacteria</taxon>
        <taxon>Bacillati</taxon>
        <taxon>Bacillota</taxon>
        <taxon>Bacilli</taxon>
        <taxon>Lactobacillales</taxon>
        <taxon>Lactobacillaceae</taxon>
        <taxon>Lacticaseibacillus</taxon>
    </lineage>
</organism>
<dbReference type="PANTHER" id="PTHR10357:SF210">
    <property type="entry name" value="MALTODEXTRIN GLUCOSIDASE"/>
    <property type="match status" value="1"/>
</dbReference>
<gene>
    <name evidence="6" type="ORF">Lpp123_10766</name>
</gene>
<feature type="non-terminal residue" evidence="6">
    <location>
        <position position="1"/>
    </location>
</feature>
<feature type="domain" description="Glycoside hydrolase family 13 N-terminal Ig-like" evidence="5">
    <location>
        <begin position="1"/>
        <end position="96"/>
    </location>
</feature>
<dbReference type="Gene3D" id="3.20.20.80">
    <property type="entry name" value="Glycosidases"/>
    <property type="match status" value="1"/>
</dbReference>
<feature type="region of interest" description="Disordered" evidence="3">
    <location>
        <begin position="123"/>
        <end position="143"/>
    </location>
</feature>
<evidence type="ECO:0000256" key="3">
    <source>
        <dbReference type="SAM" id="MobiDB-lite"/>
    </source>
</evidence>
<dbReference type="Gene3D" id="2.60.40.10">
    <property type="entry name" value="Immunoglobulins"/>
    <property type="match status" value="1"/>
</dbReference>
<dbReference type="InterPro" id="IPR006047">
    <property type="entry name" value="GH13_cat_dom"/>
</dbReference>
<dbReference type="Pfam" id="PF00128">
    <property type="entry name" value="Alpha-amylase"/>
    <property type="match status" value="1"/>
</dbReference>
<dbReference type="EMBL" id="ANJW01000641">
    <property type="protein sequence ID" value="EPC52383.1"/>
    <property type="molecule type" value="Genomic_DNA"/>
</dbReference>
<comment type="caution">
    <text evidence="6">The sequence shown here is derived from an EMBL/GenBank/DDBJ whole genome shotgun (WGS) entry which is preliminary data.</text>
</comment>
<keyword evidence="1" id="KW-0378">Hydrolase</keyword>
<protein>
    <submittedName>
        <fullName evidence="6">Neopullulanase</fullName>
    </submittedName>
</protein>
<evidence type="ECO:0000313" key="7">
    <source>
        <dbReference type="Proteomes" id="UP000014316"/>
    </source>
</evidence>
<dbReference type="InterPro" id="IPR004185">
    <property type="entry name" value="Glyco_hydro_13_lg-like_dom"/>
</dbReference>
<name>A0A829GB99_LACPA</name>
<feature type="non-terminal residue" evidence="6">
    <location>
        <position position="182"/>
    </location>
</feature>
<dbReference type="Proteomes" id="UP000014316">
    <property type="component" value="Unassembled WGS sequence"/>
</dbReference>
<feature type="domain" description="Glycosyl hydrolase family 13 catalytic" evidence="4">
    <location>
        <begin position="114"/>
        <end position="180"/>
    </location>
</feature>
<dbReference type="SUPFAM" id="SSF51445">
    <property type="entry name" value="(Trans)glycosidases"/>
    <property type="match status" value="1"/>
</dbReference>
<dbReference type="InterPro" id="IPR013783">
    <property type="entry name" value="Ig-like_fold"/>
</dbReference>